<dbReference type="InterPro" id="IPR057253">
    <property type="entry name" value="CoiA-like_N"/>
</dbReference>
<sequence length="331" mass="39137">MKTQIKNPYALNQDTTLIHIGDSKKGEKYRCPECEYEVIPRKGNIRVPHFSHKADFDCDNESQLHKTCKLLIKHLVQNQKFNKFTKRSNINISRECSICNKNSMDSIPWDVDNARFEVKLTNNSIADIVLTKDKEIVAAVEIKVTHKVDEWKKESMPIPYVELEGEELISNPESWKPISHNLGSKTCRICKTDIDSFYRRSVRIANSLDMKLPKDYFRYAPSECWRCKKEIMIFDWPHKAYDQIKDSELIRKPKSVRKHGKEFVPKSNGLYMRVEKQWANFCLHCKSWQADWNKDSPLHWFQCGRDDVESFKRDMVIIALQRWEDCNWNTI</sequence>
<dbReference type="EMBL" id="JAGQLK010000097">
    <property type="protein sequence ID" value="MCA9383599.1"/>
    <property type="molecule type" value="Genomic_DNA"/>
</dbReference>
<proteinExistence type="predicted"/>
<feature type="domain" description="Competence protein CoiA-like N-terminal" evidence="1">
    <location>
        <begin position="22"/>
        <end position="59"/>
    </location>
</feature>
<evidence type="ECO:0000259" key="1">
    <source>
        <dbReference type="Pfam" id="PF25164"/>
    </source>
</evidence>
<dbReference type="Proteomes" id="UP000783287">
    <property type="component" value="Unassembled WGS sequence"/>
</dbReference>
<organism evidence="2 3">
    <name type="scientific">Candidatus Dojkabacteria bacterium</name>
    <dbReference type="NCBI Taxonomy" id="2099670"/>
    <lineage>
        <taxon>Bacteria</taxon>
        <taxon>Candidatus Dojkabacteria</taxon>
    </lineage>
</organism>
<name>A0A955L5V6_9BACT</name>
<accession>A0A955L5V6</accession>
<reference evidence="2" key="2">
    <citation type="journal article" date="2021" name="Microbiome">
        <title>Successional dynamics and alternative stable states in a saline activated sludge microbial community over 9 years.</title>
        <authorList>
            <person name="Wang Y."/>
            <person name="Ye J."/>
            <person name="Ju F."/>
            <person name="Liu L."/>
            <person name="Boyd J.A."/>
            <person name="Deng Y."/>
            <person name="Parks D.H."/>
            <person name="Jiang X."/>
            <person name="Yin X."/>
            <person name="Woodcroft B.J."/>
            <person name="Tyson G.W."/>
            <person name="Hugenholtz P."/>
            <person name="Polz M.F."/>
            <person name="Zhang T."/>
        </authorList>
    </citation>
    <scope>NUCLEOTIDE SEQUENCE</scope>
    <source>
        <strain evidence="2">HKST-UBA14</strain>
    </source>
</reference>
<evidence type="ECO:0000313" key="3">
    <source>
        <dbReference type="Proteomes" id="UP000783287"/>
    </source>
</evidence>
<dbReference type="AlphaFoldDB" id="A0A955L5V6"/>
<dbReference type="Pfam" id="PF25164">
    <property type="entry name" value="CoiA_N"/>
    <property type="match status" value="1"/>
</dbReference>
<reference evidence="2" key="1">
    <citation type="submission" date="2020-04" db="EMBL/GenBank/DDBJ databases">
        <authorList>
            <person name="Zhang T."/>
        </authorList>
    </citation>
    <scope>NUCLEOTIDE SEQUENCE</scope>
    <source>
        <strain evidence="2">HKST-UBA14</strain>
    </source>
</reference>
<gene>
    <name evidence="2" type="ORF">KC909_04480</name>
</gene>
<comment type="caution">
    <text evidence="2">The sequence shown here is derived from an EMBL/GenBank/DDBJ whole genome shotgun (WGS) entry which is preliminary data.</text>
</comment>
<protein>
    <recommendedName>
        <fullName evidence="1">Competence protein CoiA-like N-terminal domain-containing protein</fullName>
    </recommendedName>
</protein>
<evidence type="ECO:0000313" key="2">
    <source>
        <dbReference type="EMBL" id="MCA9383599.1"/>
    </source>
</evidence>